<keyword evidence="1" id="KW-0175">Coiled coil</keyword>
<feature type="coiled-coil region" evidence="1">
    <location>
        <begin position="106"/>
        <end position="133"/>
    </location>
</feature>
<dbReference type="EMBL" id="JBHUIJ010000019">
    <property type="protein sequence ID" value="MFD2238510.1"/>
    <property type="molecule type" value="Genomic_DNA"/>
</dbReference>
<keyword evidence="2" id="KW-0732">Signal</keyword>
<name>A0ABW5CQA0_9HYPH</name>
<evidence type="ECO:0008006" key="5">
    <source>
        <dbReference type="Google" id="ProtNLM"/>
    </source>
</evidence>
<dbReference type="Proteomes" id="UP001597371">
    <property type="component" value="Unassembled WGS sequence"/>
</dbReference>
<organism evidence="3 4">
    <name type="scientific">Aureimonas populi</name>
    <dbReference type="NCBI Taxonomy" id="1701758"/>
    <lineage>
        <taxon>Bacteria</taxon>
        <taxon>Pseudomonadati</taxon>
        <taxon>Pseudomonadota</taxon>
        <taxon>Alphaproteobacteria</taxon>
        <taxon>Hyphomicrobiales</taxon>
        <taxon>Aurantimonadaceae</taxon>
        <taxon>Aureimonas</taxon>
    </lineage>
</organism>
<dbReference type="RefSeq" id="WP_209736524.1">
    <property type="nucleotide sequence ID" value="NZ_CP072611.1"/>
</dbReference>
<gene>
    <name evidence="3" type="ORF">ACFSKQ_13730</name>
</gene>
<evidence type="ECO:0000256" key="1">
    <source>
        <dbReference type="SAM" id="Coils"/>
    </source>
</evidence>
<dbReference type="PROSITE" id="PS51257">
    <property type="entry name" value="PROKAR_LIPOPROTEIN"/>
    <property type="match status" value="1"/>
</dbReference>
<protein>
    <recommendedName>
        <fullName evidence="5">DUF4398 domain-containing protein</fullName>
    </recommendedName>
</protein>
<accession>A0ABW5CQA0</accession>
<proteinExistence type="predicted"/>
<keyword evidence="4" id="KW-1185">Reference proteome</keyword>
<evidence type="ECO:0000313" key="4">
    <source>
        <dbReference type="Proteomes" id="UP001597371"/>
    </source>
</evidence>
<sequence>MKNMALKALAALSLGVLGGCQGFTPRDDDPGIPLVVAPQVERGPSSQRLGPDGYPLIGAYPRAATSQATAEAVAETQARYANVAGRARPVGAADTGALAATAAGRAAEAASRNAQYARTVEELQAVAREQQRRVVGN</sequence>
<feature type="signal peptide" evidence="2">
    <location>
        <begin position="1"/>
        <end position="18"/>
    </location>
</feature>
<evidence type="ECO:0000313" key="3">
    <source>
        <dbReference type="EMBL" id="MFD2238510.1"/>
    </source>
</evidence>
<comment type="caution">
    <text evidence="3">The sequence shown here is derived from an EMBL/GenBank/DDBJ whole genome shotgun (WGS) entry which is preliminary data.</text>
</comment>
<reference evidence="4" key="1">
    <citation type="journal article" date="2019" name="Int. J. Syst. Evol. Microbiol.">
        <title>The Global Catalogue of Microorganisms (GCM) 10K type strain sequencing project: providing services to taxonomists for standard genome sequencing and annotation.</title>
        <authorList>
            <consortium name="The Broad Institute Genomics Platform"/>
            <consortium name="The Broad Institute Genome Sequencing Center for Infectious Disease"/>
            <person name="Wu L."/>
            <person name="Ma J."/>
        </authorList>
    </citation>
    <scope>NUCLEOTIDE SEQUENCE [LARGE SCALE GENOMIC DNA]</scope>
    <source>
        <strain evidence="4">ZS-35-S2</strain>
    </source>
</reference>
<evidence type="ECO:0000256" key="2">
    <source>
        <dbReference type="SAM" id="SignalP"/>
    </source>
</evidence>
<feature type="chain" id="PRO_5045694187" description="DUF4398 domain-containing protein" evidence="2">
    <location>
        <begin position="19"/>
        <end position="137"/>
    </location>
</feature>